<feature type="chain" id="PRO_5007599863" description="DUF2845 domain-containing protein" evidence="2">
    <location>
        <begin position="19"/>
        <end position="102"/>
    </location>
</feature>
<reference evidence="3 4" key="1">
    <citation type="journal article" date="2016" name="MBio">
        <title>Lateral Gene Transfer in a Heavy Metal-Contaminated-Groundwater Microbial Community.</title>
        <authorList>
            <person name="Hemme C.L."/>
            <person name="Green S.J."/>
            <person name="Rishishwar L."/>
            <person name="Prakash O."/>
            <person name="Pettenato A."/>
            <person name="Chakraborty R."/>
            <person name="Deutschbauer A.M."/>
            <person name="Van Nostrand J.D."/>
            <person name="Wu L."/>
            <person name="He Z."/>
            <person name="Jordan I.K."/>
            <person name="Hazen T.C."/>
            <person name="Arkin A.P."/>
            <person name="Kostka J.E."/>
            <person name="Zhou J."/>
        </authorList>
    </citation>
    <scope>NUCLEOTIDE SEQUENCE [LARGE SCALE GENOMIC DNA]</scope>
    <source>
        <strain evidence="3 4">FW104-T7</strain>
    </source>
</reference>
<feature type="signal peptide" evidence="2">
    <location>
        <begin position="1"/>
        <end position="18"/>
    </location>
</feature>
<proteinExistence type="predicted"/>
<protein>
    <recommendedName>
        <fullName evidence="5">DUF2845 domain-containing protein</fullName>
    </recommendedName>
</protein>
<dbReference type="RefSeq" id="WP_008438058.1">
    <property type="nucleotide sequence ID" value="NZ_LVJS01000144.1"/>
</dbReference>
<evidence type="ECO:0000256" key="1">
    <source>
        <dbReference type="SAM" id="MobiDB-lite"/>
    </source>
</evidence>
<comment type="caution">
    <text evidence="3">The sequence shown here is derived from an EMBL/GenBank/DDBJ whole genome shotgun (WGS) entry which is preliminary data.</text>
</comment>
<feature type="compositionally biased region" description="Basic residues" evidence="1">
    <location>
        <begin position="47"/>
        <end position="63"/>
    </location>
</feature>
<keyword evidence="4" id="KW-1185">Reference proteome</keyword>
<gene>
    <name evidence="3" type="ORF">RHOFW104T7_03425</name>
</gene>
<dbReference type="Pfam" id="PF11006">
    <property type="entry name" value="DUF2845"/>
    <property type="match status" value="1"/>
</dbReference>
<keyword evidence="2" id="KW-0732">Signal</keyword>
<dbReference type="Proteomes" id="UP000076131">
    <property type="component" value="Unassembled WGS sequence"/>
</dbReference>
<sequence>MRIRLVVALFAFSAAVQASSTLRVGNQVLTAGDSRERVVELLGKPTSKSHARKPRSHGSRRGGVRVVDQHQGGEQWRYRRGDHVTVVTIVDGRVSEIEDRRL</sequence>
<feature type="region of interest" description="Disordered" evidence="1">
    <location>
        <begin position="43"/>
        <end position="64"/>
    </location>
</feature>
<organism evidence="3 4">
    <name type="scientific">Rhodanobacter thiooxydans</name>
    <dbReference type="NCBI Taxonomy" id="416169"/>
    <lineage>
        <taxon>Bacteria</taxon>
        <taxon>Pseudomonadati</taxon>
        <taxon>Pseudomonadota</taxon>
        <taxon>Gammaproteobacteria</taxon>
        <taxon>Lysobacterales</taxon>
        <taxon>Rhodanobacteraceae</taxon>
        <taxon>Rhodanobacter</taxon>
    </lineage>
</organism>
<accession>A0A154QDL8</accession>
<dbReference type="InterPro" id="IPR021268">
    <property type="entry name" value="DUF2845"/>
</dbReference>
<evidence type="ECO:0000256" key="2">
    <source>
        <dbReference type="SAM" id="SignalP"/>
    </source>
</evidence>
<dbReference type="AlphaFoldDB" id="A0A154QDL8"/>
<dbReference type="STRING" id="416169.RHOFW104T7_03425"/>
<evidence type="ECO:0000313" key="3">
    <source>
        <dbReference type="EMBL" id="KZC21907.1"/>
    </source>
</evidence>
<dbReference type="EMBL" id="LVJS01000144">
    <property type="protein sequence ID" value="KZC21907.1"/>
    <property type="molecule type" value="Genomic_DNA"/>
</dbReference>
<evidence type="ECO:0008006" key="5">
    <source>
        <dbReference type="Google" id="ProtNLM"/>
    </source>
</evidence>
<evidence type="ECO:0000313" key="4">
    <source>
        <dbReference type="Proteomes" id="UP000076131"/>
    </source>
</evidence>
<name>A0A154QDL8_9GAMM</name>